<proteinExistence type="predicted"/>
<dbReference type="SMART" id="SM00343">
    <property type="entry name" value="ZnF_C2HC"/>
    <property type="match status" value="1"/>
</dbReference>
<dbReference type="InterPro" id="IPR036875">
    <property type="entry name" value="Znf_CCHC_sf"/>
</dbReference>
<dbReference type="InterPro" id="IPR001878">
    <property type="entry name" value="Znf_CCHC"/>
</dbReference>
<accession>A0A699JYE3</accession>
<comment type="caution">
    <text evidence="3">The sequence shown here is derived from an EMBL/GenBank/DDBJ whole genome shotgun (WGS) entry which is preliminary data.</text>
</comment>
<dbReference type="Gene3D" id="4.10.60.10">
    <property type="entry name" value="Zinc finger, CCHC-type"/>
    <property type="match status" value="1"/>
</dbReference>
<name>A0A699JYE3_TANCI</name>
<dbReference type="Pfam" id="PF00098">
    <property type="entry name" value="zf-CCHC"/>
    <property type="match status" value="1"/>
</dbReference>
<gene>
    <name evidence="3" type="ORF">Tci_633241</name>
</gene>
<evidence type="ECO:0000313" key="3">
    <source>
        <dbReference type="EMBL" id="GFA61269.1"/>
    </source>
</evidence>
<feature type="domain" description="CCHC-type" evidence="2">
    <location>
        <begin position="228"/>
        <end position="242"/>
    </location>
</feature>
<protein>
    <recommendedName>
        <fullName evidence="2">CCHC-type domain-containing protein</fullName>
    </recommendedName>
</protein>
<dbReference type="GO" id="GO:0003676">
    <property type="term" value="F:nucleic acid binding"/>
    <property type="evidence" value="ECO:0007669"/>
    <property type="project" value="InterPro"/>
</dbReference>
<dbReference type="AlphaFoldDB" id="A0A699JYE3"/>
<dbReference type="GO" id="GO:0008270">
    <property type="term" value="F:zinc ion binding"/>
    <property type="evidence" value="ECO:0007669"/>
    <property type="project" value="UniProtKB-KW"/>
</dbReference>
<dbReference type="EMBL" id="BKCJ010455080">
    <property type="protein sequence ID" value="GFA61269.1"/>
    <property type="molecule type" value="Genomic_DNA"/>
</dbReference>
<keyword evidence="1" id="KW-0479">Metal-binding</keyword>
<keyword evidence="1" id="KW-0862">Zinc</keyword>
<dbReference type="PROSITE" id="PS50158">
    <property type="entry name" value="ZF_CCHC"/>
    <property type="match status" value="1"/>
</dbReference>
<sequence>MAFVSSSSNNYNSSNCVNTAQGVNTANRVNTASSYVNIANSLNIDNLSDAVICAFLASQPNSTHLVNEDLEQIHPDDLEEMDLKNPNLKTQTVNNVETVIPPTTTKELQRRNEVKERSTLMIGLPNKHQLKLNSFKDAKSLLEAIKKRFGDNLSDAVICAFLASQPNSTHLVNEDLEQIHPDDLEEMDLKWQMAMLTMIARRFLKNIERKLNQNENDFISFDKTKVECYNCYKRGHIARECKAPREQDNMSRDVTRRTMPVETPNSLALVPCDWLGGYDWSD</sequence>
<organism evidence="3">
    <name type="scientific">Tanacetum cinerariifolium</name>
    <name type="common">Dalmatian daisy</name>
    <name type="synonym">Chrysanthemum cinerariifolium</name>
    <dbReference type="NCBI Taxonomy" id="118510"/>
    <lineage>
        <taxon>Eukaryota</taxon>
        <taxon>Viridiplantae</taxon>
        <taxon>Streptophyta</taxon>
        <taxon>Embryophyta</taxon>
        <taxon>Tracheophyta</taxon>
        <taxon>Spermatophyta</taxon>
        <taxon>Magnoliopsida</taxon>
        <taxon>eudicotyledons</taxon>
        <taxon>Gunneridae</taxon>
        <taxon>Pentapetalae</taxon>
        <taxon>asterids</taxon>
        <taxon>campanulids</taxon>
        <taxon>Asterales</taxon>
        <taxon>Asteraceae</taxon>
        <taxon>Asteroideae</taxon>
        <taxon>Anthemideae</taxon>
        <taxon>Anthemidinae</taxon>
        <taxon>Tanacetum</taxon>
    </lineage>
</organism>
<reference evidence="3" key="1">
    <citation type="journal article" date="2019" name="Sci. Rep.">
        <title>Draft genome of Tanacetum cinerariifolium, the natural source of mosquito coil.</title>
        <authorList>
            <person name="Yamashiro T."/>
            <person name="Shiraishi A."/>
            <person name="Satake H."/>
            <person name="Nakayama K."/>
        </authorList>
    </citation>
    <scope>NUCLEOTIDE SEQUENCE</scope>
</reference>
<evidence type="ECO:0000259" key="2">
    <source>
        <dbReference type="PROSITE" id="PS50158"/>
    </source>
</evidence>
<evidence type="ECO:0000256" key="1">
    <source>
        <dbReference type="PROSITE-ProRule" id="PRU00047"/>
    </source>
</evidence>
<dbReference type="SUPFAM" id="SSF57756">
    <property type="entry name" value="Retrovirus zinc finger-like domains"/>
    <property type="match status" value="1"/>
</dbReference>
<keyword evidence="1" id="KW-0863">Zinc-finger</keyword>